<organism evidence="6 7">
    <name type="scientific">Paracoccus methylovorus</name>
    <dbReference type="NCBI Taxonomy" id="2812658"/>
    <lineage>
        <taxon>Bacteria</taxon>
        <taxon>Pseudomonadati</taxon>
        <taxon>Pseudomonadota</taxon>
        <taxon>Alphaproteobacteria</taxon>
        <taxon>Rhodobacterales</taxon>
        <taxon>Paracoccaceae</taxon>
        <taxon>Paracoccus</taxon>
    </lineage>
</organism>
<dbReference type="InterPro" id="IPR020458">
    <property type="entry name" value="Znf_DskA_TraR_CS"/>
</dbReference>
<evidence type="ECO:0000256" key="4">
    <source>
        <dbReference type="PROSITE-ProRule" id="PRU00510"/>
    </source>
</evidence>
<dbReference type="PANTHER" id="PTHR38777">
    <property type="entry name" value="FELS-2 PROPHAGE PROTEIN"/>
    <property type="match status" value="1"/>
</dbReference>
<dbReference type="EMBL" id="CP070368">
    <property type="protein sequence ID" value="QRZ13854.1"/>
    <property type="molecule type" value="Genomic_DNA"/>
</dbReference>
<keyword evidence="2" id="KW-0863">Zinc-finger</keyword>
<dbReference type="RefSeq" id="WP_205294836.1">
    <property type="nucleotide sequence ID" value="NZ_CP070368.1"/>
</dbReference>
<evidence type="ECO:0000313" key="7">
    <source>
        <dbReference type="Proteomes" id="UP000663629"/>
    </source>
</evidence>
<dbReference type="PANTHER" id="PTHR38777:SF1">
    <property type="entry name" value="DNAK SUPPRESSOR PROTEIN"/>
    <property type="match status" value="1"/>
</dbReference>
<evidence type="ECO:0000256" key="2">
    <source>
        <dbReference type="ARBA" id="ARBA00022771"/>
    </source>
</evidence>
<evidence type="ECO:0000259" key="5">
    <source>
        <dbReference type="Pfam" id="PF01258"/>
    </source>
</evidence>
<dbReference type="NCBIfam" id="NF008243">
    <property type="entry name" value="PRK11019.1"/>
    <property type="match status" value="1"/>
</dbReference>
<dbReference type="InterPro" id="IPR000962">
    <property type="entry name" value="Znf_DskA_TraR"/>
</dbReference>
<protein>
    <submittedName>
        <fullName evidence="6">DksA/TraR family C4-type zinc finger protein</fullName>
    </submittedName>
</protein>
<dbReference type="Proteomes" id="UP000663629">
    <property type="component" value="Chromosome 1"/>
</dbReference>
<accession>A0ABX7JLL4</accession>
<keyword evidence="3" id="KW-0862">Zinc</keyword>
<reference evidence="6 7" key="1">
    <citation type="submission" date="2021-02" db="EMBL/GenBank/DDBJ databases">
        <title>Paracoccus methylovroum sp.nov., a new methanol and methylamine utilizing methylotrophic denitrifer.</title>
        <authorList>
            <person name="Timsy T."/>
            <person name="Behrendt U."/>
            <person name="Ulrich A."/>
            <person name="Spanner T."/>
            <person name="Foesel B.U."/>
            <person name="Horn M.A."/>
            <person name="Kolb S."/>
        </authorList>
    </citation>
    <scope>NUCLEOTIDE SEQUENCE [LARGE SCALE GENOMIC DNA]</scope>
    <source>
        <strain evidence="6 7">H4-D09</strain>
    </source>
</reference>
<sequence>MAGGWTRDDAVNEQIDVSTREAIERMRLRNTPRDGQDSAEFCDECDEPIPEARRQAIPGVRLCVNCKSGHDRPWRPTVGFNRRGSKDSQLK</sequence>
<dbReference type="Gene3D" id="1.20.120.910">
    <property type="entry name" value="DksA, coiled-coil domain"/>
    <property type="match status" value="1"/>
</dbReference>
<feature type="domain" description="Zinc finger DksA/TraR C4-type" evidence="5">
    <location>
        <begin position="40"/>
        <end position="72"/>
    </location>
</feature>
<evidence type="ECO:0000313" key="6">
    <source>
        <dbReference type="EMBL" id="QRZ13854.1"/>
    </source>
</evidence>
<dbReference type="PROSITE" id="PS51128">
    <property type="entry name" value="ZF_DKSA_2"/>
    <property type="match status" value="1"/>
</dbReference>
<keyword evidence="1" id="KW-0479">Metal-binding</keyword>
<name>A0ABX7JLL4_9RHOB</name>
<dbReference type="SUPFAM" id="SSF57716">
    <property type="entry name" value="Glucocorticoid receptor-like (DNA-binding domain)"/>
    <property type="match status" value="1"/>
</dbReference>
<dbReference type="InterPro" id="IPR020460">
    <property type="entry name" value="Znf_C4-type_bac"/>
</dbReference>
<gene>
    <name evidence="6" type="ORF">JWJ88_04120</name>
</gene>
<keyword evidence="7" id="KW-1185">Reference proteome</keyword>
<evidence type="ECO:0000256" key="1">
    <source>
        <dbReference type="ARBA" id="ARBA00022723"/>
    </source>
</evidence>
<feature type="zinc finger region" description="dksA C4-type" evidence="4">
    <location>
        <begin position="42"/>
        <end position="66"/>
    </location>
</feature>
<proteinExistence type="predicted"/>
<dbReference type="PROSITE" id="PS01102">
    <property type="entry name" value="ZF_DKSA_1"/>
    <property type="match status" value="1"/>
</dbReference>
<dbReference type="Pfam" id="PF01258">
    <property type="entry name" value="zf-dskA_traR"/>
    <property type="match status" value="1"/>
</dbReference>
<evidence type="ECO:0000256" key="3">
    <source>
        <dbReference type="ARBA" id="ARBA00022833"/>
    </source>
</evidence>
<dbReference type="PRINTS" id="PR00618">
    <property type="entry name" value="DKSAZNFINGER"/>
</dbReference>